<dbReference type="Pfam" id="PF13517">
    <property type="entry name" value="FG-GAP_3"/>
    <property type="match status" value="2"/>
</dbReference>
<dbReference type="PROSITE" id="PS50853">
    <property type="entry name" value="FN3"/>
    <property type="match status" value="1"/>
</dbReference>
<evidence type="ECO:0000256" key="3">
    <source>
        <dbReference type="SAM" id="SignalP"/>
    </source>
</evidence>
<dbReference type="RefSeq" id="WP_043753410.1">
    <property type="nucleotide sequence ID" value="NZ_AONC01000029.1"/>
</dbReference>
<proteinExistence type="predicted"/>
<dbReference type="Gene3D" id="2.130.10.130">
    <property type="entry name" value="Integrin alpha, N-terminal"/>
    <property type="match status" value="1"/>
</dbReference>
<dbReference type="PATRIC" id="fig|1249627.3.peg.2132"/>
<dbReference type="InterPro" id="IPR013783">
    <property type="entry name" value="Ig-like_fold"/>
</dbReference>
<dbReference type="EMBL" id="AONC01000029">
    <property type="protein sequence ID" value="EXJ15130.1"/>
    <property type="molecule type" value="Genomic_DNA"/>
</dbReference>
<reference evidence="5 6" key="1">
    <citation type="submission" date="2012-11" db="EMBL/GenBank/DDBJ databases">
        <title>Genome assembly of Thiorhodococcus sp. AK35.</title>
        <authorList>
            <person name="Nupur N."/>
            <person name="Khatri I."/>
            <person name="Subramanian S."/>
            <person name="Pinnaka A."/>
        </authorList>
    </citation>
    <scope>NUCLEOTIDE SEQUENCE [LARGE SCALE GENOMIC DNA]</scope>
    <source>
        <strain evidence="5 6">AK35</strain>
    </source>
</reference>
<dbReference type="STRING" id="1249627.D779_1684"/>
<evidence type="ECO:0000256" key="1">
    <source>
        <dbReference type="ARBA" id="ARBA00022729"/>
    </source>
</evidence>
<dbReference type="GO" id="GO:0008305">
    <property type="term" value="C:integrin complex"/>
    <property type="evidence" value="ECO:0007669"/>
    <property type="project" value="InterPro"/>
</dbReference>
<evidence type="ECO:0000259" key="4">
    <source>
        <dbReference type="PROSITE" id="PS50853"/>
    </source>
</evidence>
<dbReference type="Pfam" id="PF00041">
    <property type="entry name" value="fn3"/>
    <property type="match status" value="1"/>
</dbReference>
<dbReference type="InterPro" id="IPR028994">
    <property type="entry name" value="Integrin_alpha_N"/>
</dbReference>
<dbReference type="InterPro" id="IPR036116">
    <property type="entry name" value="FN3_sf"/>
</dbReference>
<dbReference type="InterPro" id="IPR000413">
    <property type="entry name" value="Integrin_alpha"/>
</dbReference>
<protein>
    <recommendedName>
        <fullName evidence="4">Fibronectin type-III domain-containing protein</fullName>
    </recommendedName>
</protein>
<accession>W9VXH2</accession>
<evidence type="ECO:0000313" key="5">
    <source>
        <dbReference type="EMBL" id="EXJ15130.1"/>
    </source>
</evidence>
<sequence length="489" mass="52233">MKIHAHRPPRAIVIATAFFSTSALASEAGSIVLEWDPVNDARVNYYEIYYGTQTGDYVDPPIEIDKSQTSYTFSPPDPSQIYYFAVKASDGHLEASDFSNEITSGEFRYVLGAKAGVGEQNWIEVDNRNQEFERTLSVGAQGTLQSEGDSRIAVGDIDGDGRDEVVIGHAARNDGAPLDGVFQVLDDDFSVLTWGNVSWPEYNAANGETYPAIGDIDGDGRDEIVIGLGTGGMGMIEIFGYANGALASLGWTSVEWPDYFEAGGKTFPALGDIDGDGRADLVVGFSKIENTPGMLPGGTFVVQMGLMLEQKLNDTSLSTQGTIEGQYLRSTNSVDGNLTWGSYASLIGETRPALGDVDGDGRDEIIIGLAPAGDGLVEIFDYRSGTLVSSGLVAGIDLPEYRLVNGETRPAAGDIDLDGRDEILIGMGTGSYGIVGLVEDAEQGFVPLDEFQSYSFSEGQEDAGFWPVIKSEREHSVQNATTPAPTLGQ</sequence>
<name>W9VXH2_9GAMM</name>
<dbReference type="PRINTS" id="PR01185">
    <property type="entry name" value="INTEGRINA"/>
</dbReference>
<dbReference type="CDD" id="cd00063">
    <property type="entry name" value="FN3"/>
    <property type="match status" value="1"/>
</dbReference>
<feature type="chain" id="PRO_5004931583" description="Fibronectin type-III domain-containing protein" evidence="3">
    <location>
        <begin position="26"/>
        <end position="489"/>
    </location>
</feature>
<dbReference type="Proteomes" id="UP000019460">
    <property type="component" value="Unassembled WGS sequence"/>
</dbReference>
<dbReference type="GO" id="GO:0007155">
    <property type="term" value="P:cell adhesion"/>
    <property type="evidence" value="ECO:0007669"/>
    <property type="project" value="InterPro"/>
</dbReference>
<dbReference type="eggNOG" id="COG1520">
    <property type="taxonomic scope" value="Bacteria"/>
</dbReference>
<organism evidence="5 6">
    <name type="scientific">Imhoffiella purpurea</name>
    <dbReference type="NCBI Taxonomy" id="1249627"/>
    <lineage>
        <taxon>Bacteria</taxon>
        <taxon>Pseudomonadati</taxon>
        <taxon>Pseudomonadota</taxon>
        <taxon>Gammaproteobacteria</taxon>
        <taxon>Chromatiales</taxon>
        <taxon>Chromatiaceae</taxon>
        <taxon>Imhoffiella</taxon>
    </lineage>
</organism>
<dbReference type="SUPFAM" id="SSF69318">
    <property type="entry name" value="Integrin alpha N-terminal domain"/>
    <property type="match status" value="1"/>
</dbReference>
<gene>
    <name evidence="5" type="ORF">D779_1684</name>
</gene>
<dbReference type="OrthoDB" id="5758889at2"/>
<keyword evidence="6" id="KW-1185">Reference proteome</keyword>
<feature type="domain" description="Fibronectin type-III" evidence="4">
    <location>
        <begin position="8"/>
        <end position="113"/>
    </location>
</feature>
<keyword evidence="1 3" id="KW-0732">Signal</keyword>
<dbReference type="Gene3D" id="2.60.40.10">
    <property type="entry name" value="Immunoglobulins"/>
    <property type="match status" value="1"/>
</dbReference>
<dbReference type="InterPro" id="IPR003961">
    <property type="entry name" value="FN3_dom"/>
</dbReference>
<dbReference type="AlphaFoldDB" id="W9VXH2"/>
<evidence type="ECO:0000256" key="2">
    <source>
        <dbReference type="ARBA" id="ARBA00023180"/>
    </source>
</evidence>
<feature type="signal peptide" evidence="3">
    <location>
        <begin position="1"/>
        <end position="25"/>
    </location>
</feature>
<dbReference type="SUPFAM" id="SSF49265">
    <property type="entry name" value="Fibronectin type III"/>
    <property type="match status" value="1"/>
</dbReference>
<dbReference type="InterPro" id="IPR013517">
    <property type="entry name" value="FG-GAP"/>
</dbReference>
<comment type="caution">
    <text evidence="5">The sequence shown here is derived from an EMBL/GenBank/DDBJ whole genome shotgun (WGS) entry which is preliminary data.</text>
</comment>
<evidence type="ECO:0000313" key="6">
    <source>
        <dbReference type="Proteomes" id="UP000019460"/>
    </source>
</evidence>
<keyword evidence="2" id="KW-0325">Glycoprotein</keyword>